<evidence type="ECO:0000256" key="3">
    <source>
        <dbReference type="ARBA" id="ARBA00022796"/>
    </source>
</evidence>
<reference evidence="13" key="1">
    <citation type="submission" date="2019-11" db="UniProtKB">
        <authorList>
            <consortium name="WormBaseParasite"/>
        </authorList>
    </citation>
    <scope>IDENTIFICATION</scope>
</reference>
<dbReference type="GO" id="GO:0006825">
    <property type="term" value="P:copper ion transport"/>
    <property type="evidence" value="ECO:0007669"/>
    <property type="project" value="UniProtKB-KW"/>
</dbReference>
<dbReference type="InterPro" id="IPR006121">
    <property type="entry name" value="HMA_dom"/>
</dbReference>
<dbReference type="PROSITE" id="PS50846">
    <property type="entry name" value="HMA_2"/>
    <property type="match status" value="1"/>
</dbReference>
<evidence type="ECO:0000256" key="11">
    <source>
        <dbReference type="ARBA" id="ARBA00046351"/>
    </source>
</evidence>
<feature type="domain" description="HMA" evidence="12">
    <location>
        <begin position="55"/>
        <end position="119"/>
    </location>
</feature>
<evidence type="ECO:0000256" key="4">
    <source>
        <dbReference type="ARBA" id="ARBA00023008"/>
    </source>
</evidence>
<proteinExistence type="inferred from homology"/>
<dbReference type="AlphaFoldDB" id="A0A5K3EMZ0"/>
<dbReference type="WBParaSite" id="MCU_001762-RA">
    <property type="protein sequence ID" value="MCU_001762-RA"/>
    <property type="gene ID" value="MCU_001762"/>
</dbReference>
<keyword evidence="6" id="KW-0143">Chaperone</keyword>
<evidence type="ECO:0000256" key="1">
    <source>
        <dbReference type="ARBA" id="ARBA00022448"/>
    </source>
</evidence>
<dbReference type="SUPFAM" id="SSF55008">
    <property type="entry name" value="HMA, heavy metal-associated domain"/>
    <property type="match status" value="1"/>
</dbReference>
<dbReference type="PANTHER" id="PTHR46365:SF1">
    <property type="entry name" value="COPPER TRANSPORT PROTEIN ATOX1"/>
    <property type="match status" value="1"/>
</dbReference>
<evidence type="ECO:0000256" key="8">
    <source>
        <dbReference type="ARBA" id="ARBA00038171"/>
    </source>
</evidence>
<evidence type="ECO:0000256" key="9">
    <source>
        <dbReference type="ARBA" id="ARBA00040962"/>
    </source>
</evidence>
<keyword evidence="3" id="KW-0187">Copper transport</keyword>
<evidence type="ECO:0000256" key="7">
    <source>
        <dbReference type="ARBA" id="ARBA00037651"/>
    </source>
</evidence>
<dbReference type="CDD" id="cd00371">
    <property type="entry name" value="HMA"/>
    <property type="match status" value="1"/>
</dbReference>
<evidence type="ECO:0000256" key="10">
    <source>
        <dbReference type="ARBA" id="ARBA00043201"/>
    </source>
</evidence>
<evidence type="ECO:0000256" key="6">
    <source>
        <dbReference type="ARBA" id="ARBA00023186"/>
    </source>
</evidence>
<dbReference type="GO" id="GO:0046872">
    <property type="term" value="F:metal ion binding"/>
    <property type="evidence" value="ECO:0007669"/>
    <property type="project" value="UniProtKB-KW"/>
</dbReference>
<keyword evidence="1" id="KW-0813">Transport</keyword>
<comment type="subunit">
    <text evidence="11">Homodimer. Interacts with ATP7B. Interacts with ATP7A. Interacts (via dimer form) with SLC31A1 (via C-terminal domain); this interaction improves ATOX1 stability and controls intracellular Cu(I) levels.</text>
</comment>
<accession>A0A5K3EMZ0</accession>
<dbReference type="GO" id="GO:0005829">
    <property type="term" value="C:cytosol"/>
    <property type="evidence" value="ECO:0007669"/>
    <property type="project" value="TreeGrafter"/>
</dbReference>
<dbReference type="InterPro" id="IPR051881">
    <property type="entry name" value="Copper_transport_ATOX1-like"/>
</dbReference>
<comment type="function">
    <text evidence="7">Binds and deliver cytosolic copper to the copper ATPase proteins. May be important in cellular antioxidant defense.</text>
</comment>
<dbReference type="Gene3D" id="3.30.70.100">
    <property type="match status" value="1"/>
</dbReference>
<organism evidence="13">
    <name type="scientific">Mesocestoides corti</name>
    <name type="common">Flatworm</name>
    <dbReference type="NCBI Taxonomy" id="53468"/>
    <lineage>
        <taxon>Eukaryota</taxon>
        <taxon>Metazoa</taxon>
        <taxon>Spiralia</taxon>
        <taxon>Lophotrochozoa</taxon>
        <taxon>Platyhelminthes</taxon>
        <taxon>Cestoda</taxon>
        <taxon>Eucestoda</taxon>
        <taxon>Cyclophyllidea</taxon>
        <taxon>Mesocestoididae</taxon>
        <taxon>Mesocestoides</taxon>
    </lineage>
</organism>
<comment type="similarity">
    <text evidence="8">Belongs to the ATX1 family.</text>
</comment>
<dbReference type="Pfam" id="PF00403">
    <property type="entry name" value="HMA"/>
    <property type="match status" value="1"/>
</dbReference>
<evidence type="ECO:0000256" key="5">
    <source>
        <dbReference type="ARBA" id="ARBA00023065"/>
    </source>
</evidence>
<name>A0A5K3EMZ0_MESCO</name>
<evidence type="ECO:0000313" key="13">
    <source>
        <dbReference type="WBParaSite" id="MCU_001762-RA"/>
    </source>
</evidence>
<keyword evidence="2" id="KW-0479">Metal-binding</keyword>
<evidence type="ECO:0000259" key="12">
    <source>
        <dbReference type="PROSITE" id="PS50846"/>
    </source>
</evidence>
<dbReference type="GO" id="GO:0016531">
    <property type="term" value="F:copper chaperone activity"/>
    <property type="evidence" value="ECO:0007669"/>
    <property type="project" value="TreeGrafter"/>
</dbReference>
<dbReference type="PANTHER" id="PTHR46365">
    <property type="entry name" value="COPPER TRANSPORT PROTEIN ATOX1"/>
    <property type="match status" value="1"/>
</dbReference>
<keyword evidence="5" id="KW-0406">Ion transport</keyword>
<dbReference type="InterPro" id="IPR036163">
    <property type="entry name" value="HMA_dom_sf"/>
</dbReference>
<sequence>MPLEHRETQDWLRPGGPTCLHPITTSHHSASALGRGNTKTQHYKPTATLYTMSSPKTYNFEMEMSCEGCANAAKRVLAKLGDAVLSVHIDVENNSLVVTSTLPEETILEALQKTSKPVRPVN</sequence>
<evidence type="ECO:0000256" key="2">
    <source>
        <dbReference type="ARBA" id="ARBA00022723"/>
    </source>
</evidence>
<protein>
    <recommendedName>
        <fullName evidence="9">Copper transport protein ATOX1</fullName>
    </recommendedName>
    <alternativeName>
        <fullName evidence="10">Metal transport protein ATX1</fullName>
    </alternativeName>
</protein>
<keyword evidence="4" id="KW-0186">Copper</keyword>